<name>A0A6J5LAI2_9CAUD</name>
<gene>
    <name evidence="1" type="ORF">UFOVP116_243</name>
</gene>
<organism evidence="1">
    <name type="scientific">uncultured Caudovirales phage</name>
    <dbReference type="NCBI Taxonomy" id="2100421"/>
    <lineage>
        <taxon>Viruses</taxon>
        <taxon>Duplodnaviria</taxon>
        <taxon>Heunggongvirae</taxon>
        <taxon>Uroviricota</taxon>
        <taxon>Caudoviricetes</taxon>
        <taxon>Peduoviridae</taxon>
        <taxon>Maltschvirus</taxon>
        <taxon>Maltschvirus maltsch</taxon>
    </lineage>
</organism>
<reference evidence="1" key="1">
    <citation type="submission" date="2020-04" db="EMBL/GenBank/DDBJ databases">
        <authorList>
            <person name="Chiriac C."/>
            <person name="Salcher M."/>
            <person name="Ghai R."/>
            <person name="Kavagutti S V."/>
        </authorList>
    </citation>
    <scope>NUCLEOTIDE SEQUENCE</scope>
</reference>
<dbReference type="EMBL" id="LR796237">
    <property type="protein sequence ID" value="CAB4130047.1"/>
    <property type="molecule type" value="Genomic_DNA"/>
</dbReference>
<sequence length="71" mass="8389">MCLTIQMLVLNTRSIMALFSTLLEKIDAWVHQKTLDQLAWARQNPGITYDRYQKMLQQYNNIYGSKSKIHN</sequence>
<proteinExistence type="predicted"/>
<protein>
    <submittedName>
        <fullName evidence="1">Uncharacterized protein</fullName>
    </submittedName>
</protein>
<evidence type="ECO:0000313" key="1">
    <source>
        <dbReference type="EMBL" id="CAB4130047.1"/>
    </source>
</evidence>
<accession>A0A6J5LAI2</accession>